<gene>
    <name evidence="7" type="ORF">PV10_01353</name>
</gene>
<sequence length="458" mass="50308">MSSTTSPVPKQILIIGAGEFGLSTALSLLSNPTYKSSLITIVESSPSLPNPFGSSVDASRIVRADYASRPYSKLALQAQILWHDKSPDGWGGEERYHEPGFVLTEDKGAGGYLGESLANVRSLAKENAEFGSDLNKIKVLNGQDDIRAATGYDGVSGDSGYANFNSGWANAEFVVSYALKKIKQHPASDRVTIRPDVHIDHLLFSNDNVIGAETRSGEQITADLTVIAAGAWSPALINLQGRCLATGQALAYYDLTSEEQKAMEHRPTIMNMSRGTFIIPPRAQELKIARHGYGYRSMVKIPMKKIDPLSDQDGEVEISLPQTAIPIPLEAEEMLHAELAALVPHMKDRPLKKSRICWYCDTPSGNFLITYHPTYKNLFIATGGSGHGFKFFPVIGDKIVAAIEGTLDPELKQIWRWRSDDELRKEIGGELHEFSGCDDGSRSGRRGMILEEELKRTR</sequence>
<dbReference type="RefSeq" id="XP_016229204.1">
    <property type="nucleotide sequence ID" value="XM_016365555.1"/>
</dbReference>
<dbReference type="VEuPathDB" id="FungiDB:PV10_01353"/>
<dbReference type="GO" id="GO:0050660">
    <property type="term" value="F:flavin adenine dinucleotide binding"/>
    <property type="evidence" value="ECO:0007669"/>
    <property type="project" value="InterPro"/>
</dbReference>
<dbReference type="Proteomes" id="UP000054302">
    <property type="component" value="Unassembled WGS sequence"/>
</dbReference>
<dbReference type="InterPro" id="IPR036188">
    <property type="entry name" value="FAD/NAD-bd_sf"/>
</dbReference>
<keyword evidence="8" id="KW-1185">Reference proteome</keyword>
<evidence type="ECO:0000313" key="7">
    <source>
        <dbReference type="EMBL" id="KIV97630.1"/>
    </source>
</evidence>
<protein>
    <recommendedName>
        <fullName evidence="6">FAD dependent oxidoreductase domain-containing protein</fullName>
    </recommendedName>
</protein>
<dbReference type="EMBL" id="KN847520">
    <property type="protein sequence ID" value="KIV97630.1"/>
    <property type="molecule type" value="Genomic_DNA"/>
</dbReference>
<evidence type="ECO:0000256" key="3">
    <source>
        <dbReference type="ARBA" id="ARBA00022630"/>
    </source>
</evidence>
<dbReference type="Gene3D" id="3.50.50.60">
    <property type="entry name" value="FAD/NAD(P)-binding domain"/>
    <property type="match status" value="1"/>
</dbReference>
<dbReference type="GO" id="GO:0004657">
    <property type="term" value="F:proline dehydrogenase activity"/>
    <property type="evidence" value="ECO:0007669"/>
    <property type="project" value="TreeGrafter"/>
</dbReference>
<feature type="domain" description="FAD dependent oxidoreductase" evidence="6">
    <location>
        <begin position="12"/>
        <end position="400"/>
    </location>
</feature>
<keyword evidence="4" id="KW-0274">FAD</keyword>
<dbReference type="Pfam" id="PF01266">
    <property type="entry name" value="DAO"/>
    <property type="match status" value="1"/>
</dbReference>
<dbReference type="PANTHER" id="PTHR10961:SF46">
    <property type="entry name" value="PEROXISOMAL SARCOSINE OXIDASE"/>
    <property type="match status" value="1"/>
</dbReference>
<evidence type="ECO:0000313" key="8">
    <source>
        <dbReference type="Proteomes" id="UP000054302"/>
    </source>
</evidence>
<reference evidence="7 8" key="1">
    <citation type="submission" date="2015-01" db="EMBL/GenBank/DDBJ databases">
        <title>The Genome Sequence of Exophiala mesophila CBS40295.</title>
        <authorList>
            <consortium name="The Broad Institute Genomics Platform"/>
            <person name="Cuomo C."/>
            <person name="de Hoog S."/>
            <person name="Gorbushina A."/>
            <person name="Stielow B."/>
            <person name="Teixiera M."/>
            <person name="Abouelleil A."/>
            <person name="Chapman S.B."/>
            <person name="Priest M."/>
            <person name="Young S.K."/>
            <person name="Wortman J."/>
            <person name="Nusbaum C."/>
            <person name="Birren B."/>
        </authorList>
    </citation>
    <scope>NUCLEOTIDE SEQUENCE [LARGE SCALE GENOMIC DNA]</scope>
    <source>
        <strain evidence="7 8">CBS 40295</strain>
    </source>
</reference>
<dbReference type="STRING" id="212818.A0A0D1X713"/>
<dbReference type="Gene3D" id="3.30.9.10">
    <property type="entry name" value="D-Amino Acid Oxidase, subunit A, domain 2"/>
    <property type="match status" value="1"/>
</dbReference>
<proteinExistence type="inferred from homology"/>
<dbReference type="PANTHER" id="PTHR10961">
    <property type="entry name" value="PEROXISOMAL SARCOSINE OXIDASE"/>
    <property type="match status" value="1"/>
</dbReference>
<organism evidence="7 8">
    <name type="scientific">Exophiala mesophila</name>
    <name type="common">Black yeast-like fungus</name>
    <dbReference type="NCBI Taxonomy" id="212818"/>
    <lineage>
        <taxon>Eukaryota</taxon>
        <taxon>Fungi</taxon>
        <taxon>Dikarya</taxon>
        <taxon>Ascomycota</taxon>
        <taxon>Pezizomycotina</taxon>
        <taxon>Eurotiomycetes</taxon>
        <taxon>Chaetothyriomycetidae</taxon>
        <taxon>Chaetothyriales</taxon>
        <taxon>Herpotrichiellaceae</taxon>
        <taxon>Exophiala</taxon>
    </lineage>
</organism>
<dbReference type="GO" id="GO:0008115">
    <property type="term" value="F:sarcosine oxidase activity"/>
    <property type="evidence" value="ECO:0007669"/>
    <property type="project" value="TreeGrafter"/>
</dbReference>
<dbReference type="OrthoDB" id="2219495at2759"/>
<evidence type="ECO:0000259" key="6">
    <source>
        <dbReference type="Pfam" id="PF01266"/>
    </source>
</evidence>
<dbReference type="GeneID" id="27319198"/>
<name>A0A0D1X713_EXOME</name>
<accession>A0A0D1X713</accession>
<evidence type="ECO:0000256" key="5">
    <source>
        <dbReference type="ARBA" id="ARBA00023002"/>
    </source>
</evidence>
<comment type="similarity">
    <text evidence="2">Belongs to the MSOX/MTOX family.</text>
</comment>
<keyword evidence="3" id="KW-0285">Flavoprotein</keyword>
<dbReference type="InterPro" id="IPR006076">
    <property type="entry name" value="FAD-dep_OxRdtase"/>
</dbReference>
<comment type="cofactor">
    <cofactor evidence="1">
        <name>FAD</name>
        <dbReference type="ChEBI" id="CHEBI:57692"/>
    </cofactor>
</comment>
<dbReference type="HOGENOM" id="CLU_007884_0_1_1"/>
<dbReference type="GO" id="GO:0050031">
    <property type="term" value="F:L-pipecolate oxidase activity"/>
    <property type="evidence" value="ECO:0007669"/>
    <property type="project" value="TreeGrafter"/>
</dbReference>
<dbReference type="AlphaFoldDB" id="A0A0D1X713"/>
<dbReference type="InterPro" id="IPR045170">
    <property type="entry name" value="MTOX"/>
</dbReference>
<evidence type="ECO:0000256" key="4">
    <source>
        <dbReference type="ARBA" id="ARBA00022827"/>
    </source>
</evidence>
<dbReference type="SUPFAM" id="SSF51905">
    <property type="entry name" value="FAD/NAD(P)-binding domain"/>
    <property type="match status" value="1"/>
</dbReference>
<dbReference type="OMA" id="WRKQGDD"/>
<evidence type="ECO:0000256" key="1">
    <source>
        <dbReference type="ARBA" id="ARBA00001974"/>
    </source>
</evidence>
<evidence type="ECO:0000256" key="2">
    <source>
        <dbReference type="ARBA" id="ARBA00010989"/>
    </source>
</evidence>
<keyword evidence="5" id="KW-0560">Oxidoreductase</keyword>